<evidence type="ECO:0000256" key="1">
    <source>
        <dbReference type="SAM" id="MobiDB-lite"/>
    </source>
</evidence>
<evidence type="ECO:0000313" key="3">
    <source>
        <dbReference type="Proteomes" id="UP001345219"/>
    </source>
</evidence>
<evidence type="ECO:0000313" key="2">
    <source>
        <dbReference type="EMBL" id="KAK4773518.1"/>
    </source>
</evidence>
<protein>
    <submittedName>
        <fullName evidence="2">Uncharacterized protein</fullName>
    </submittedName>
</protein>
<dbReference type="EMBL" id="JAXIOK010000004">
    <property type="protein sequence ID" value="KAK4773518.1"/>
    <property type="molecule type" value="Genomic_DNA"/>
</dbReference>
<name>A0AAN7KPE8_9MYRT</name>
<accession>A0AAN7KPE8</accession>
<dbReference type="AlphaFoldDB" id="A0AAN7KPE8"/>
<feature type="region of interest" description="Disordered" evidence="1">
    <location>
        <begin position="97"/>
        <end position="116"/>
    </location>
</feature>
<organism evidence="2 3">
    <name type="scientific">Trapa incisa</name>
    <dbReference type="NCBI Taxonomy" id="236973"/>
    <lineage>
        <taxon>Eukaryota</taxon>
        <taxon>Viridiplantae</taxon>
        <taxon>Streptophyta</taxon>
        <taxon>Embryophyta</taxon>
        <taxon>Tracheophyta</taxon>
        <taxon>Spermatophyta</taxon>
        <taxon>Magnoliopsida</taxon>
        <taxon>eudicotyledons</taxon>
        <taxon>Gunneridae</taxon>
        <taxon>Pentapetalae</taxon>
        <taxon>rosids</taxon>
        <taxon>malvids</taxon>
        <taxon>Myrtales</taxon>
        <taxon>Lythraceae</taxon>
        <taxon>Trapa</taxon>
    </lineage>
</organism>
<proteinExistence type="predicted"/>
<feature type="compositionally biased region" description="Basic residues" evidence="1">
    <location>
        <begin position="103"/>
        <end position="115"/>
    </location>
</feature>
<dbReference type="PANTHER" id="PTHR34193:SF10">
    <property type="entry name" value="DUF1645 FAMILY PROTEIN"/>
    <property type="match status" value="1"/>
</dbReference>
<gene>
    <name evidence="2" type="ORF">SAY87_028537</name>
</gene>
<reference evidence="2 3" key="1">
    <citation type="journal article" date="2023" name="Hortic Res">
        <title>Pangenome of water caltrop reveals structural variations and asymmetric subgenome divergence after allopolyploidization.</title>
        <authorList>
            <person name="Zhang X."/>
            <person name="Chen Y."/>
            <person name="Wang L."/>
            <person name="Yuan Y."/>
            <person name="Fang M."/>
            <person name="Shi L."/>
            <person name="Lu R."/>
            <person name="Comes H.P."/>
            <person name="Ma Y."/>
            <person name="Chen Y."/>
            <person name="Huang G."/>
            <person name="Zhou Y."/>
            <person name="Zheng Z."/>
            <person name="Qiu Y."/>
        </authorList>
    </citation>
    <scope>NUCLEOTIDE SEQUENCE [LARGE SCALE GENOMIC DNA]</scope>
    <source>
        <tissue evidence="2">Roots</tissue>
    </source>
</reference>
<sequence length="232" mass="26338">MSSHGDGDFHFWTETASQCHVTRSTSPWKSMEDECPSSPLLPYDHSYSSGHSPASRRRAIEQGRRELLEMTLSMPESSFDLSLKDIVEEHLKSKEPIEGIDNKKKKQKSMKKRKTVNVAGPVSRTCSMDSGTFMIKMFFPAFLASRRVKTRGGNQSKCKVSPRTSMDGAEDRKDCRSWSLKSQSAADQKVHDKNSSRRSTSCRDGGRGEQLPSCWPFEKMKSTLRRQRTCNF</sequence>
<comment type="caution">
    <text evidence="2">The sequence shown here is derived from an EMBL/GenBank/DDBJ whole genome shotgun (WGS) entry which is preliminary data.</text>
</comment>
<dbReference type="PANTHER" id="PTHR34193">
    <property type="entry name" value="OS11G0199801 PROTEIN"/>
    <property type="match status" value="1"/>
</dbReference>
<dbReference type="Proteomes" id="UP001345219">
    <property type="component" value="Chromosome 22"/>
</dbReference>
<feature type="compositionally biased region" description="Polar residues" evidence="1">
    <location>
        <begin position="152"/>
        <end position="164"/>
    </location>
</feature>
<keyword evidence="3" id="KW-1185">Reference proteome</keyword>
<feature type="region of interest" description="Disordered" evidence="1">
    <location>
        <begin position="150"/>
        <end position="211"/>
    </location>
</feature>